<evidence type="ECO:0000259" key="1">
    <source>
        <dbReference type="PROSITE" id="PS51186"/>
    </source>
</evidence>
<comment type="caution">
    <text evidence="2">The sequence shown here is derived from an EMBL/GenBank/DDBJ whole genome shotgun (WGS) entry which is preliminary data.</text>
</comment>
<dbReference type="Gene3D" id="3.40.630.30">
    <property type="match status" value="1"/>
</dbReference>
<dbReference type="SUPFAM" id="SSF55729">
    <property type="entry name" value="Acyl-CoA N-acyltransferases (Nat)"/>
    <property type="match status" value="1"/>
</dbReference>
<proteinExistence type="predicted"/>
<evidence type="ECO:0000313" key="2">
    <source>
        <dbReference type="EMBL" id="KKR10353.1"/>
    </source>
</evidence>
<dbReference type="EMBL" id="LBWP01000020">
    <property type="protein sequence ID" value="KKR10353.1"/>
    <property type="molecule type" value="Genomic_DNA"/>
</dbReference>
<dbReference type="InterPro" id="IPR000182">
    <property type="entry name" value="GNAT_dom"/>
</dbReference>
<dbReference type="Proteomes" id="UP000034246">
    <property type="component" value="Unassembled WGS sequence"/>
</dbReference>
<feature type="domain" description="N-acetyltransferase" evidence="1">
    <location>
        <begin position="1"/>
        <end position="133"/>
    </location>
</feature>
<gene>
    <name evidence="2" type="ORF">UT39_C0020G0001</name>
</gene>
<dbReference type="PROSITE" id="PS51186">
    <property type="entry name" value="GNAT"/>
    <property type="match status" value="1"/>
</dbReference>
<protein>
    <recommendedName>
        <fullName evidence="1">N-acetyltransferase domain-containing protein</fullName>
    </recommendedName>
</protein>
<name>A0A0G0N4K9_9BACT</name>
<dbReference type="InterPro" id="IPR016181">
    <property type="entry name" value="Acyl_CoA_acyltransferase"/>
</dbReference>
<accession>A0A0G0N4K9</accession>
<dbReference type="Pfam" id="PF13508">
    <property type="entry name" value="Acetyltransf_7"/>
    <property type="match status" value="1"/>
</dbReference>
<dbReference type="AlphaFoldDB" id="A0A0G0N4K9"/>
<sequence length="134" mass="15419">MEFLEELFHKTKKDKNRPLPEVDLLEPEDGSNIYRFLISGTTGERTGYLLSELDGNVAHFSIYVDKQSAGKGYGRKLWKRFKSWAEDNGVIQIRGHLVPDDGRENDARKFYHRIGAIITKDNQIIINLEKPAQT</sequence>
<evidence type="ECO:0000313" key="3">
    <source>
        <dbReference type="Proteomes" id="UP000034246"/>
    </source>
</evidence>
<reference evidence="2 3" key="1">
    <citation type="journal article" date="2015" name="Nature">
        <title>rRNA introns, odd ribosomes, and small enigmatic genomes across a large radiation of phyla.</title>
        <authorList>
            <person name="Brown C.T."/>
            <person name="Hug L.A."/>
            <person name="Thomas B.C."/>
            <person name="Sharon I."/>
            <person name="Castelle C.J."/>
            <person name="Singh A."/>
            <person name="Wilkins M.J."/>
            <person name="Williams K.H."/>
            <person name="Banfield J.F."/>
        </authorList>
    </citation>
    <scope>NUCLEOTIDE SEQUENCE [LARGE SCALE GENOMIC DNA]</scope>
</reference>
<dbReference type="CDD" id="cd04301">
    <property type="entry name" value="NAT_SF"/>
    <property type="match status" value="1"/>
</dbReference>
<dbReference type="GO" id="GO:0016747">
    <property type="term" value="F:acyltransferase activity, transferring groups other than amino-acyl groups"/>
    <property type="evidence" value="ECO:0007669"/>
    <property type="project" value="InterPro"/>
</dbReference>
<organism evidence="2 3">
    <name type="scientific">Candidatus Woesebacteria bacterium GW2011_GWA1_39_21</name>
    <dbReference type="NCBI Taxonomy" id="1618550"/>
    <lineage>
        <taxon>Bacteria</taxon>
        <taxon>Candidatus Woeseibacteriota</taxon>
    </lineage>
</organism>